<sequence>MEGDGGFAPNSTFGNFFDAAVAMDFDYMDELLFEGCWLETSDGFNFMQPGPSTSSGPNPNDPSQNLHQMHQGEAETMVPDHSQSQSENWAAFGNATSMSQPGSFVVQGTELANRWWIGPREESGSSSSVKERLMQAIGYLKESTKDREVLIQIWVPVKRGGKNVLTTEGQPYLLNSNTKSG</sequence>
<evidence type="ECO:0000313" key="2">
    <source>
        <dbReference type="EMBL" id="GMI80063.1"/>
    </source>
</evidence>
<gene>
    <name evidence="2" type="ORF">HRI_001675600</name>
</gene>
<evidence type="ECO:0000313" key="3">
    <source>
        <dbReference type="Proteomes" id="UP001165190"/>
    </source>
</evidence>
<comment type="caution">
    <text evidence="2">The sequence shown here is derived from an EMBL/GenBank/DDBJ whole genome shotgun (WGS) entry which is preliminary data.</text>
</comment>
<keyword evidence="3" id="KW-1185">Reference proteome</keyword>
<dbReference type="PANTHER" id="PTHR32002:SF46">
    <property type="entry name" value="PROTEIN NLP2"/>
    <property type="match status" value="1"/>
</dbReference>
<accession>A0A9W7HNN1</accession>
<reference evidence="2" key="1">
    <citation type="submission" date="2023-05" db="EMBL/GenBank/DDBJ databases">
        <title>Genome and transcriptome analyses reveal genes involved in the formation of fine ridges on petal epidermal cells in Hibiscus trionum.</title>
        <authorList>
            <person name="Koshimizu S."/>
            <person name="Masuda S."/>
            <person name="Ishii T."/>
            <person name="Shirasu K."/>
            <person name="Hoshino A."/>
            <person name="Arita M."/>
        </authorList>
    </citation>
    <scope>NUCLEOTIDE SEQUENCE</scope>
    <source>
        <strain evidence="2">Hamamatsu line</strain>
    </source>
</reference>
<dbReference type="EMBL" id="BSYR01000017">
    <property type="protein sequence ID" value="GMI80063.1"/>
    <property type="molecule type" value="Genomic_DNA"/>
</dbReference>
<dbReference type="AlphaFoldDB" id="A0A9W7HNN1"/>
<protein>
    <submittedName>
        <fullName evidence="2">NIN-like protein 2</fullName>
    </submittedName>
</protein>
<dbReference type="GO" id="GO:0003700">
    <property type="term" value="F:DNA-binding transcription factor activity"/>
    <property type="evidence" value="ECO:0007669"/>
    <property type="project" value="InterPro"/>
</dbReference>
<dbReference type="InterPro" id="IPR045012">
    <property type="entry name" value="NLP"/>
</dbReference>
<feature type="compositionally biased region" description="Low complexity" evidence="1">
    <location>
        <begin position="49"/>
        <end position="63"/>
    </location>
</feature>
<feature type="region of interest" description="Disordered" evidence="1">
    <location>
        <begin position="47"/>
        <end position="67"/>
    </location>
</feature>
<dbReference type="OrthoDB" id="1828704at2759"/>
<dbReference type="Proteomes" id="UP001165190">
    <property type="component" value="Unassembled WGS sequence"/>
</dbReference>
<organism evidence="2 3">
    <name type="scientific">Hibiscus trionum</name>
    <name type="common">Flower of an hour</name>
    <dbReference type="NCBI Taxonomy" id="183268"/>
    <lineage>
        <taxon>Eukaryota</taxon>
        <taxon>Viridiplantae</taxon>
        <taxon>Streptophyta</taxon>
        <taxon>Embryophyta</taxon>
        <taxon>Tracheophyta</taxon>
        <taxon>Spermatophyta</taxon>
        <taxon>Magnoliopsida</taxon>
        <taxon>eudicotyledons</taxon>
        <taxon>Gunneridae</taxon>
        <taxon>Pentapetalae</taxon>
        <taxon>rosids</taxon>
        <taxon>malvids</taxon>
        <taxon>Malvales</taxon>
        <taxon>Malvaceae</taxon>
        <taxon>Malvoideae</taxon>
        <taxon>Hibiscus</taxon>
    </lineage>
</organism>
<name>A0A9W7HNN1_HIBTR</name>
<dbReference type="PANTHER" id="PTHR32002">
    <property type="entry name" value="PROTEIN NLP8"/>
    <property type="match status" value="1"/>
</dbReference>
<proteinExistence type="predicted"/>
<evidence type="ECO:0000256" key="1">
    <source>
        <dbReference type="SAM" id="MobiDB-lite"/>
    </source>
</evidence>